<dbReference type="InterPro" id="IPR001296">
    <property type="entry name" value="Glyco_trans_1"/>
</dbReference>
<evidence type="ECO:0000313" key="4">
    <source>
        <dbReference type="EMBL" id="GGI96893.1"/>
    </source>
</evidence>
<dbReference type="PANTHER" id="PTHR46401:SF2">
    <property type="entry name" value="GLYCOSYLTRANSFERASE WBBK-RELATED"/>
    <property type="match status" value="1"/>
</dbReference>
<organism evidence="4 5">
    <name type="scientific">Halopseudomonas pertucinogena</name>
    <dbReference type="NCBI Taxonomy" id="86175"/>
    <lineage>
        <taxon>Bacteria</taxon>
        <taxon>Pseudomonadati</taxon>
        <taxon>Pseudomonadota</taxon>
        <taxon>Gammaproteobacteria</taxon>
        <taxon>Pseudomonadales</taxon>
        <taxon>Pseudomonadaceae</taxon>
        <taxon>Halopseudomonas</taxon>
    </lineage>
</organism>
<evidence type="ECO:0000313" key="5">
    <source>
        <dbReference type="Proteomes" id="UP000633263"/>
    </source>
</evidence>
<proteinExistence type="predicted"/>
<dbReference type="CDD" id="cd03794">
    <property type="entry name" value="GT4_WbuB-like"/>
    <property type="match status" value="1"/>
</dbReference>
<dbReference type="InterPro" id="IPR028098">
    <property type="entry name" value="Glyco_trans_4-like_N"/>
</dbReference>
<dbReference type="SUPFAM" id="SSF53756">
    <property type="entry name" value="UDP-Glycosyltransferase/glycogen phosphorylase"/>
    <property type="match status" value="1"/>
</dbReference>
<accession>A0ABQ2CNC7</accession>
<sequence>MQGNKTSVAHLTSVHSRYDARILLKECRSLAKSKYNVTLVVADGKGDELKDGVLITSVPNQHGRISRLLLSPWQVYKKALEVNADIYHLHDPELLPIGLKLKREGKIVIFDAHEDFPLQLLNKHYANKWVLKLLSFFAQRFEVYACSRLDGIVAATPAIAHKFSSINRNTVSVNNYPVLDEVVSTKARAEVSRSFCYVGGIGIKRGILEAMQALNYCPDDTKLILAGSCTSKDLQLKISQMPEWEQVEYVGYLDRDGVCDVYRRSVAGLVALHPIQNYLEALPVKMFEYMGAGLPVIASNIPLWVDIVEKERCGFCVDPYSPEEIAKAVSFFISNPTEARAMGEKGRKAVLSKYNWGLEEEKLIDFYRKTWS</sequence>
<protein>
    <submittedName>
        <fullName evidence="4">Glycosyltransferase WbpH</fullName>
    </submittedName>
</protein>
<dbReference type="Proteomes" id="UP000633263">
    <property type="component" value="Unassembled WGS sequence"/>
</dbReference>
<feature type="domain" description="Glycosyl transferase family 1" evidence="2">
    <location>
        <begin position="195"/>
        <end position="348"/>
    </location>
</feature>
<dbReference type="Gene3D" id="3.40.50.2000">
    <property type="entry name" value="Glycogen Phosphorylase B"/>
    <property type="match status" value="2"/>
</dbReference>
<gene>
    <name evidence="4" type="primary">wbpH</name>
    <name evidence="4" type="ORF">GCM10009083_11960</name>
</gene>
<comment type="caution">
    <text evidence="4">The sequence shown here is derived from an EMBL/GenBank/DDBJ whole genome shotgun (WGS) entry which is preliminary data.</text>
</comment>
<evidence type="ECO:0000259" key="3">
    <source>
        <dbReference type="Pfam" id="PF13439"/>
    </source>
</evidence>
<evidence type="ECO:0000256" key="1">
    <source>
        <dbReference type="ARBA" id="ARBA00022679"/>
    </source>
</evidence>
<feature type="domain" description="Glycosyltransferase subfamily 4-like N-terminal" evidence="3">
    <location>
        <begin position="24"/>
        <end position="164"/>
    </location>
</feature>
<dbReference type="Pfam" id="PF00534">
    <property type="entry name" value="Glycos_transf_1"/>
    <property type="match status" value="1"/>
</dbReference>
<dbReference type="Pfam" id="PF13439">
    <property type="entry name" value="Glyco_transf_4"/>
    <property type="match status" value="1"/>
</dbReference>
<reference evidence="5" key="1">
    <citation type="journal article" date="2019" name="Int. J. Syst. Evol. Microbiol.">
        <title>The Global Catalogue of Microorganisms (GCM) 10K type strain sequencing project: providing services to taxonomists for standard genome sequencing and annotation.</title>
        <authorList>
            <consortium name="The Broad Institute Genomics Platform"/>
            <consortium name="The Broad Institute Genome Sequencing Center for Infectious Disease"/>
            <person name="Wu L."/>
            <person name="Ma J."/>
        </authorList>
    </citation>
    <scope>NUCLEOTIDE SEQUENCE [LARGE SCALE GENOMIC DNA]</scope>
    <source>
        <strain evidence="5">JCM 11590</strain>
    </source>
</reference>
<name>A0ABQ2CNC7_9GAMM</name>
<dbReference type="PANTHER" id="PTHR46401">
    <property type="entry name" value="GLYCOSYLTRANSFERASE WBBK-RELATED"/>
    <property type="match status" value="1"/>
</dbReference>
<evidence type="ECO:0000259" key="2">
    <source>
        <dbReference type="Pfam" id="PF00534"/>
    </source>
</evidence>
<keyword evidence="5" id="KW-1185">Reference proteome</keyword>
<keyword evidence="1" id="KW-0808">Transferase</keyword>
<dbReference type="RefSeq" id="WP_188635712.1">
    <property type="nucleotide sequence ID" value="NZ_BMNN01000002.1"/>
</dbReference>
<dbReference type="EMBL" id="BMNN01000002">
    <property type="protein sequence ID" value="GGI96893.1"/>
    <property type="molecule type" value="Genomic_DNA"/>
</dbReference>